<dbReference type="AlphaFoldDB" id="A0A0F9G253"/>
<reference evidence="2" key="1">
    <citation type="journal article" date="2015" name="Nature">
        <title>Complex archaea that bridge the gap between prokaryotes and eukaryotes.</title>
        <authorList>
            <person name="Spang A."/>
            <person name="Saw J.H."/>
            <person name="Jorgensen S.L."/>
            <person name="Zaremba-Niedzwiedzka K."/>
            <person name="Martijn J."/>
            <person name="Lind A.E."/>
            <person name="van Eijk R."/>
            <person name="Schleper C."/>
            <person name="Guy L."/>
            <person name="Ettema T.J."/>
        </authorList>
    </citation>
    <scope>NUCLEOTIDE SEQUENCE</scope>
</reference>
<protein>
    <submittedName>
        <fullName evidence="2">Uncharacterized protein</fullName>
    </submittedName>
</protein>
<dbReference type="EMBL" id="LAZR01030149">
    <property type="protein sequence ID" value="KKL57487.1"/>
    <property type="molecule type" value="Genomic_DNA"/>
</dbReference>
<keyword evidence="1" id="KW-1133">Transmembrane helix</keyword>
<evidence type="ECO:0000256" key="1">
    <source>
        <dbReference type="SAM" id="Phobius"/>
    </source>
</evidence>
<organism evidence="2">
    <name type="scientific">marine sediment metagenome</name>
    <dbReference type="NCBI Taxonomy" id="412755"/>
    <lineage>
        <taxon>unclassified sequences</taxon>
        <taxon>metagenomes</taxon>
        <taxon>ecological metagenomes</taxon>
    </lineage>
</organism>
<proteinExistence type="predicted"/>
<feature type="transmembrane region" description="Helical" evidence="1">
    <location>
        <begin position="12"/>
        <end position="30"/>
    </location>
</feature>
<evidence type="ECO:0000313" key="2">
    <source>
        <dbReference type="EMBL" id="KKL57487.1"/>
    </source>
</evidence>
<keyword evidence="1" id="KW-0472">Membrane</keyword>
<keyword evidence="1" id="KW-0812">Transmembrane</keyword>
<name>A0A0F9G253_9ZZZZ</name>
<gene>
    <name evidence="2" type="ORF">LCGC14_2234890</name>
</gene>
<accession>A0A0F9G253</accession>
<sequence>MIDPKASWRFSIIAAYLFMAITTLVTYFQGQLGDNGILFMCGGLTFIALMLLFKGSYSICKPYWDKYFNRTEGCYCLDTRYWPCVKCTDRHFKNKWGKDEKSTVHVPSGGSVEAVASFKTPEENCCAGCTCDAIPREYMCD</sequence>
<feature type="transmembrane region" description="Helical" evidence="1">
    <location>
        <begin position="36"/>
        <end position="53"/>
    </location>
</feature>
<comment type="caution">
    <text evidence="2">The sequence shown here is derived from an EMBL/GenBank/DDBJ whole genome shotgun (WGS) entry which is preliminary data.</text>
</comment>